<dbReference type="Pfam" id="PF00089">
    <property type="entry name" value="Trypsin"/>
    <property type="match status" value="1"/>
</dbReference>
<evidence type="ECO:0000259" key="4">
    <source>
        <dbReference type="PROSITE" id="PS50240"/>
    </source>
</evidence>
<dbReference type="InterPro" id="IPR051333">
    <property type="entry name" value="CLIP_Serine_Protease"/>
</dbReference>
<dbReference type="SUPFAM" id="SSF50494">
    <property type="entry name" value="Trypsin-like serine proteases"/>
    <property type="match status" value="1"/>
</dbReference>
<dbReference type="GO" id="GO:0006508">
    <property type="term" value="P:proteolysis"/>
    <property type="evidence" value="ECO:0007669"/>
    <property type="project" value="UniProtKB-KW"/>
</dbReference>
<evidence type="ECO:0000313" key="5">
    <source>
        <dbReference type="Proteomes" id="UP000515160"/>
    </source>
</evidence>
<dbReference type="InterPro" id="IPR001254">
    <property type="entry name" value="Trypsin_dom"/>
</dbReference>
<keyword evidence="3" id="KW-0732">Signal</keyword>
<evidence type="ECO:0000313" key="6">
    <source>
        <dbReference type="RefSeq" id="XP_034109741.1"/>
    </source>
</evidence>
<keyword evidence="2" id="KW-0378">Hydrolase</keyword>
<accession>A0A6P8X0W8</accession>
<evidence type="ECO:0000256" key="2">
    <source>
        <dbReference type="RuleBase" id="RU363034"/>
    </source>
</evidence>
<dbReference type="CDD" id="cd00190">
    <property type="entry name" value="Tryp_SPc"/>
    <property type="match status" value="1"/>
</dbReference>
<dbReference type="PROSITE" id="PS50240">
    <property type="entry name" value="TRYPSIN_DOM"/>
    <property type="match status" value="1"/>
</dbReference>
<dbReference type="PANTHER" id="PTHR24260">
    <property type="match status" value="1"/>
</dbReference>
<dbReference type="PROSITE" id="PS00134">
    <property type="entry name" value="TRYPSIN_HIS"/>
    <property type="match status" value="1"/>
</dbReference>
<keyword evidence="5" id="KW-1185">Reference proteome</keyword>
<name>A0A6P8X0W8_DROAB</name>
<dbReference type="InterPro" id="IPR033116">
    <property type="entry name" value="TRYPSIN_SER"/>
</dbReference>
<proteinExistence type="predicted"/>
<dbReference type="OrthoDB" id="5565075at2759"/>
<dbReference type="PRINTS" id="PR00722">
    <property type="entry name" value="CHYMOTRYPSIN"/>
</dbReference>
<dbReference type="PANTHER" id="PTHR24260:SF136">
    <property type="entry name" value="GH08193P-RELATED"/>
    <property type="match status" value="1"/>
</dbReference>
<feature type="domain" description="Peptidase S1" evidence="4">
    <location>
        <begin position="71"/>
        <end position="316"/>
    </location>
</feature>
<dbReference type="GeneID" id="117571627"/>
<dbReference type="AlphaFoldDB" id="A0A6P8X0W8"/>
<keyword evidence="2" id="KW-0720">Serine protease</keyword>
<dbReference type="InterPro" id="IPR001314">
    <property type="entry name" value="Peptidase_S1A"/>
</dbReference>
<keyword evidence="1" id="KW-1015">Disulfide bond</keyword>
<evidence type="ECO:0000256" key="1">
    <source>
        <dbReference type="ARBA" id="ARBA00023157"/>
    </source>
</evidence>
<protein>
    <submittedName>
        <fullName evidence="6">Brachyurin</fullName>
    </submittedName>
</protein>
<dbReference type="Gene3D" id="2.40.10.10">
    <property type="entry name" value="Trypsin-like serine proteases"/>
    <property type="match status" value="1"/>
</dbReference>
<gene>
    <name evidence="6" type="primary">LOC117571627</name>
</gene>
<feature type="signal peptide" evidence="3">
    <location>
        <begin position="1"/>
        <end position="24"/>
    </location>
</feature>
<dbReference type="PROSITE" id="PS00135">
    <property type="entry name" value="TRYPSIN_SER"/>
    <property type="match status" value="1"/>
</dbReference>
<dbReference type="InterPro" id="IPR018114">
    <property type="entry name" value="TRYPSIN_HIS"/>
</dbReference>
<dbReference type="SMART" id="SM00020">
    <property type="entry name" value="Tryp_SPc"/>
    <property type="match status" value="1"/>
</dbReference>
<feature type="chain" id="PRO_5028366299" evidence="3">
    <location>
        <begin position="25"/>
        <end position="334"/>
    </location>
</feature>
<sequence>MASLTCLVPFALLSVAACIQQAHAWSTQEETVEEESEQQEELDAQRWQLGYEQWQRQCVTHERSAGISTRIARGEAAEPGQFPYQVALLLQLNNGSLRQCGGALITLQFVLTAGHCLTNAAGGKLFLGATTYANATAAEATFEMSRRNFNVYPDYLGFGGYHDLALIRLPHEVTPSERVQPIALARQFMQQPLLQGQLVITSGWGATTDELNATARTPDQVDGLQYASVKVLEQQRCICLFLPGLVNARRHICTDGEGGRGACQGDSGGPLVYRWHNVSYLIGITSFGSANGCEVDAPTVYTRITAYLEWIMDEAGIVDSQQSTVDSQLNAINA</sequence>
<dbReference type="GO" id="GO:0004252">
    <property type="term" value="F:serine-type endopeptidase activity"/>
    <property type="evidence" value="ECO:0007669"/>
    <property type="project" value="InterPro"/>
</dbReference>
<organism evidence="5 6">
    <name type="scientific">Drosophila albomicans</name>
    <name type="common">Fruit fly</name>
    <dbReference type="NCBI Taxonomy" id="7291"/>
    <lineage>
        <taxon>Eukaryota</taxon>
        <taxon>Metazoa</taxon>
        <taxon>Ecdysozoa</taxon>
        <taxon>Arthropoda</taxon>
        <taxon>Hexapoda</taxon>
        <taxon>Insecta</taxon>
        <taxon>Pterygota</taxon>
        <taxon>Neoptera</taxon>
        <taxon>Endopterygota</taxon>
        <taxon>Diptera</taxon>
        <taxon>Brachycera</taxon>
        <taxon>Muscomorpha</taxon>
        <taxon>Ephydroidea</taxon>
        <taxon>Drosophilidae</taxon>
        <taxon>Drosophila</taxon>
    </lineage>
</organism>
<dbReference type="InterPro" id="IPR043504">
    <property type="entry name" value="Peptidase_S1_PA_chymotrypsin"/>
</dbReference>
<dbReference type="RefSeq" id="XP_034109741.1">
    <property type="nucleotide sequence ID" value="XM_034253850.2"/>
</dbReference>
<reference evidence="6" key="1">
    <citation type="submission" date="2025-08" db="UniProtKB">
        <authorList>
            <consortium name="RefSeq"/>
        </authorList>
    </citation>
    <scope>IDENTIFICATION</scope>
    <source>
        <strain evidence="6">15112-1751.03</strain>
        <tissue evidence="6">Whole Adult</tissue>
    </source>
</reference>
<evidence type="ECO:0000256" key="3">
    <source>
        <dbReference type="SAM" id="SignalP"/>
    </source>
</evidence>
<keyword evidence="2" id="KW-0645">Protease</keyword>
<dbReference type="Proteomes" id="UP000515160">
    <property type="component" value="Chromosome 3"/>
</dbReference>
<dbReference type="InterPro" id="IPR009003">
    <property type="entry name" value="Peptidase_S1_PA"/>
</dbReference>